<organism evidence="3 4">
    <name type="scientific">Herbiconiux moechotypicola</name>
    <dbReference type="NCBI Taxonomy" id="637393"/>
    <lineage>
        <taxon>Bacteria</taxon>
        <taxon>Bacillati</taxon>
        <taxon>Actinomycetota</taxon>
        <taxon>Actinomycetes</taxon>
        <taxon>Micrococcales</taxon>
        <taxon>Microbacteriaceae</taxon>
        <taxon>Herbiconiux</taxon>
    </lineage>
</organism>
<dbReference type="RefSeq" id="WP_259480172.1">
    <property type="nucleotide sequence ID" value="NZ_BAAAQY010000019.1"/>
</dbReference>
<dbReference type="EMBL" id="BAAAQY010000019">
    <property type="protein sequence ID" value="GAA2250414.1"/>
    <property type="molecule type" value="Genomic_DNA"/>
</dbReference>
<feature type="region of interest" description="Disordered" evidence="1">
    <location>
        <begin position="91"/>
        <end position="110"/>
    </location>
</feature>
<evidence type="ECO:0000259" key="2">
    <source>
        <dbReference type="Pfam" id="PF25355"/>
    </source>
</evidence>
<reference evidence="4" key="1">
    <citation type="journal article" date="2019" name="Int. J. Syst. Evol. Microbiol.">
        <title>The Global Catalogue of Microorganisms (GCM) 10K type strain sequencing project: providing services to taxonomists for standard genome sequencing and annotation.</title>
        <authorList>
            <consortium name="The Broad Institute Genomics Platform"/>
            <consortium name="The Broad Institute Genome Sequencing Center for Infectious Disease"/>
            <person name="Wu L."/>
            <person name="Ma J."/>
        </authorList>
    </citation>
    <scope>NUCLEOTIDE SEQUENCE [LARGE SCALE GENOMIC DNA]</scope>
    <source>
        <strain evidence="4">JCM 16117</strain>
    </source>
</reference>
<protein>
    <recommendedName>
        <fullName evidence="2">DUF7882 domain-containing protein</fullName>
    </recommendedName>
</protein>
<sequence length="110" mass="12200">MGKLTYDSTMSVEFEDRVLAHLQLVIAAKLRRGEAFFFSWKDDPAAGDGRTSVWLHPTIPLSFKFYGSRQPAINRAWVESLMQAANSTHGLQIIPEPRQAGENGSHGGVE</sequence>
<dbReference type="Proteomes" id="UP001500929">
    <property type="component" value="Unassembled WGS sequence"/>
</dbReference>
<comment type="caution">
    <text evidence="3">The sequence shown here is derived from an EMBL/GenBank/DDBJ whole genome shotgun (WGS) entry which is preliminary data.</text>
</comment>
<gene>
    <name evidence="3" type="ORF">GCM10009851_39960</name>
</gene>
<accession>A0ABP5R3A7</accession>
<dbReference type="InterPro" id="IPR057204">
    <property type="entry name" value="DUF7882"/>
</dbReference>
<proteinExistence type="predicted"/>
<keyword evidence="4" id="KW-1185">Reference proteome</keyword>
<evidence type="ECO:0000256" key="1">
    <source>
        <dbReference type="SAM" id="MobiDB-lite"/>
    </source>
</evidence>
<name>A0ABP5R3A7_9MICO</name>
<feature type="domain" description="DUF7882" evidence="2">
    <location>
        <begin position="1"/>
        <end position="96"/>
    </location>
</feature>
<evidence type="ECO:0000313" key="4">
    <source>
        <dbReference type="Proteomes" id="UP001500929"/>
    </source>
</evidence>
<dbReference type="Pfam" id="PF25355">
    <property type="entry name" value="DUF7882"/>
    <property type="match status" value="1"/>
</dbReference>
<evidence type="ECO:0000313" key="3">
    <source>
        <dbReference type="EMBL" id="GAA2250414.1"/>
    </source>
</evidence>